<keyword evidence="3" id="KW-1185">Reference proteome</keyword>
<accession>A0AAW1LVJ2</accession>
<evidence type="ECO:0000256" key="1">
    <source>
        <dbReference type="SAM" id="MobiDB-lite"/>
    </source>
</evidence>
<evidence type="ECO:0000313" key="2">
    <source>
        <dbReference type="EMBL" id="KAK9739218.1"/>
    </source>
</evidence>
<proteinExistence type="predicted"/>
<dbReference type="AlphaFoldDB" id="A0AAW1LVJ2"/>
<protein>
    <submittedName>
        <fullName evidence="2">Uncharacterized protein</fullName>
    </submittedName>
</protein>
<evidence type="ECO:0000313" key="3">
    <source>
        <dbReference type="Proteomes" id="UP001458880"/>
    </source>
</evidence>
<name>A0AAW1LVJ2_POPJA</name>
<dbReference type="EMBL" id="JASPKY010000077">
    <property type="protein sequence ID" value="KAK9739218.1"/>
    <property type="molecule type" value="Genomic_DNA"/>
</dbReference>
<sequence>MGPLLSAPVDCVELPETTARSGLGVPESLGESGPVDSPLLRLLLLRSAPKFLRHNGSGLVTPLRQKRGGPRPVSIREGDPKLPAPPRGDWRRTLE</sequence>
<gene>
    <name evidence="2" type="ORF">QE152_g9184</name>
</gene>
<dbReference type="Proteomes" id="UP001458880">
    <property type="component" value="Unassembled WGS sequence"/>
</dbReference>
<comment type="caution">
    <text evidence="2">The sequence shown here is derived from an EMBL/GenBank/DDBJ whole genome shotgun (WGS) entry which is preliminary data.</text>
</comment>
<feature type="region of interest" description="Disordered" evidence="1">
    <location>
        <begin position="55"/>
        <end position="95"/>
    </location>
</feature>
<reference evidence="2 3" key="1">
    <citation type="journal article" date="2024" name="BMC Genomics">
        <title>De novo assembly and annotation of Popillia japonica's genome with initial clues to its potential as an invasive pest.</title>
        <authorList>
            <person name="Cucini C."/>
            <person name="Boschi S."/>
            <person name="Funari R."/>
            <person name="Cardaioli E."/>
            <person name="Iannotti N."/>
            <person name="Marturano G."/>
            <person name="Paoli F."/>
            <person name="Bruttini M."/>
            <person name="Carapelli A."/>
            <person name="Frati F."/>
            <person name="Nardi F."/>
        </authorList>
    </citation>
    <scope>NUCLEOTIDE SEQUENCE [LARGE SCALE GENOMIC DNA]</scope>
    <source>
        <strain evidence="2">DMR45628</strain>
    </source>
</reference>
<organism evidence="2 3">
    <name type="scientific">Popillia japonica</name>
    <name type="common">Japanese beetle</name>
    <dbReference type="NCBI Taxonomy" id="7064"/>
    <lineage>
        <taxon>Eukaryota</taxon>
        <taxon>Metazoa</taxon>
        <taxon>Ecdysozoa</taxon>
        <taxon>Arthropoda</taxon>
        <taxon>Hexapoda</taxon>
        <taxon>Insecta</taxon>
        <taxon>Pterygota</taxon>
        <taxon>Neoptera</taxon>
        <taxon>Endopterygota</taxon>
        <taxon>Coleoptera</taxon>
        <taxon>Polyphaga</taxon>
        <taxon>Scarabaeiformia</taxon>
        <taxon>Scarabaeidae</taxon>
        <taxon>Rutelinae</taxon>
        <taxon>Popillia</taxon>
    </lineage>
</organism>